<sequence length="222" mass="26086">MERDINMEEISDGRLYGLNDMVKADCRDCRGCSVCCRDMGTSILLDPLDVHLLSEGLGQNFEALLNSGYMELHVVDGMILPNLKMDENRNCCAFLNEQGRCSVHSFRPGICRIFPLGRFYENRDFRYFLQVHECPAGRSKIKVKKWIDTPELQKNQQFIREWHYFLKDIQETFETEAGLARQKAVNLYVLREFYQTPFREGEFYRQFQERLERARPACGLTL</sequence>
<dbReference type="InterPro" id="IPR005358">
    <property type="entry name" value="Puta_zinc/iron-chelating_dom"/>
</dbReference>
<dbReference type="PANTHER" id="PTHR35866">
    <property type="entry name" value="PUTATIVE-RELATED"/>
    <property type="match status" value="1"/>
</dbReference>
<proteinExistence type="predicted"/>
<protein>
    <submittedName>
        <fullName evidence="1">YkgJ family cysteine cluster protein</fullName>
    </submittedName>
</protein>
<organism evidence="1 2">
    <name type="scientific">Candidatus Scatomonas pullistercoris</name>
    <dbReference type="NCBI Taxonomy" id="2840920"/>
    <lineage>
        <taxon>Bacteria</taxon>
        <taxon>Bacillati</taxon>
        <taxon>Bacillota</taxon>
        <taxon>Clostridia</taxon>
        <taxon>Lachnospirales</taxon>
        <taxon>Lachnospiraceae</taxon>
        <taxon>Lachnospiraceae incertae sedis</taxon>
        <taxon>Candidatus Scatomonas</taxon>
    </lineage>
</organism>
<gene>
    <name evidence="1" type="ORF">IAB71_03210</name>
</gene>
<comment type="caution">
    <text evidence="1">The sequence shown here is derived from an EMBL/GenBank/DDBJ whole genome shotgun (WGS) entry which is preliminary data.</text>
</comment>
<evidence type="ECO:0000313" key="1">
    <source>
        <dbReference type="EMBL" id="HIV24785.1"/>
    </source>
</evidence>
<accession>A0A9D1P2L9</accession>
<reference evidence="1" key="2">
    <citation type="journal article" date="2021" name="PeerJ">
        <title>Extensive microbial diversity within the chicken gut microbiome revealed by metagenomics and culture.</title>
        <authorList>
            <person name="Gilroy R."/>
            <person name="Ravi A."/>
            <person name="Getino M."/>
            <person name="Pursley I."/>
            <person name="Horton D.L."/>
            <person name="Alikhan N.F."/>
            <person name="Baker D."/>
            <person name="Gharbi K."/>
            <person name="Hall N."/>
            <person name="Watson M."/>
            <person name="Adriaenssens E.M."/>
            <person name="Foster-Nyarko E."/>
            <person name="Jarju S."/>
            <person name="Secka A."/>
            <person name="Antonio M."/>
            <person name="Oren A."/>
            <person name="Chaudhuri R.R."/>
            <person name="La Ragione R."/>
            <person name="Hildebrand F."/>
            <person name="Pallen M.J."/>
        </authorList>
    </citation>
    <scope>NUCLEOTIDE SEQUENCE</scope>
    <source>
        <strain evidence="1">CHK188-20938</strain>
    </source>
</reference>
<dbReference type="EMBL" id="DVOO01000011">
    <property type="protein sequence ID" value="HIV24785.1"/>
    <property type="molecule type" value="Genomic_DNA"/>
</dbReference>
<reference evidence="1" key="1">
    <citation type="submission" date="2020-10" db="EMBL/GenBank/DDBJ databases">
        <authorList>
            <person name="Gilroy R."/>
        </authorList>
    </citation>
    <scope>NUCLEOTIDE SEQUENCE</scope>
    <source>
        <strain evidence="1">CHK188-20938</strain>
    </source>
</reference>
<dbReference type="Proteomes" id="UP000824169">
    <property type="component" value="Unassembled WGS sequence"/>
</dbReference>
<dbReference type="AlphaFoldDB" id="A0A9D1P2L9"/>
<dbReference type="Pfam" id="PF03692">
    <property type="entry name" value="CxxCxxCC"/>
    <property type="match status" value="1"/>
</dbReference>
<evidence type="ECO:0000313" key="2">
    <source>
        <dbReference type="Proteomes" id="UP000824169"/>
    </source>
</evidence>
<dbReference type="PANTHER" id="PTHR35866:SF2">
    <property type="entry name" value="YKGJ FAMILY CYSTEINE CLUSTER PROTEIN"/>
    <property type="match status" value="1"/>
</dbReference>
<name>A0A9D1P2L9_9FIRM</name>